<accession>A0ABN6M1Q0</accession>
<organism evidence="1 2">
    <name type="scientific">Desulfofustis limnaeus</name>
    <dbReference type="NCBI Taxonomy" id="2740163"/>
    <lineage>
        <taxon>Bacteria</taxon>
        <taxon>Pseudomonadati</taxon>
        <taxon>Thermodesulfobacteriota</taxon>
        <taxon>Desulfobulbia</taxon>
        <taxon>Desulfobulbales</taxon>
        <taxon>Desulfocapsaceae</taxon>
        <taxon>Desulfofustis</taxon>
    </lineage>
</organism>
<proteinExistence type="predicted"/>
<name>A0ABN6M1Q0_9BACT</name>
<sequence length="158" mass="17618">METEALSIEGIELVVPAFLVQWWPHQLPLEEFPSFCGAGGGLGDAIVPETCYGLRLSASCFIHDISWLVAEASWAAFHQSNSMFLHNSLAIIQARSRFPLKQLRAYRAVTYFNAVDTLGATYFWEEKRQGDAWDDPLDHPLVLEKLARVGVTPVLQAA</sequence>
<protein>
    <submittedName>
        <fullName evidence="1">Uncharacterized protein</fullName>
    </submittedName>
</protein>
<dbReference type="RefSeq" id="WP_284153038.1">
    <property type="nucleotide sequence ID" value="NZ_AP025516.1"/>
</dbReference>
<dbReference type="Proteomes" id="UP000830055">
    <property type="component" value="Chromosome"/>
</dbReference>
<evidence type="ECO:0000313" key="1">
    <source>
        <dbReference type="EMBL" id="BDD85914.1"/>
    </source>
</evidence>
<reference evidence="1 2" key="1">
    <citation type="submission" date="2022-01" db="EMBL/GenBank/DDBJ databases">
        <title>Desulfofustis limnae sp. nov., a novel mesophilic sulfate-reducing bacterium isolated from marsh soil.</title>
        <authorList>
            <person name="Watanabe M."/>
            <person name="Takahashi A."/>
            <person name="Kojima H."/>
            <person name="Fukui M."/>
        </authorList>
    </citation>
    <scope>NUCLEOTIDE SEQUENCE [LARGE SCALE GENOMIC DNA]</scope>
    <source>
        <strain evidence="1 2">PPLL</strain>
    </source>
</reference>
<dbReference type="EMBL" id="AP025516">
    <property type="protein sequence ID" value="BDD85914.1"/>
    <property type="molecule type" value="Genomic_DNA"/>
</dbReference>
<evidence type="ECO:0000313" key="2">
    <source>
        <dbReference type="Proteomes" id="UP000830055"/>
    </source>
</evidence>
<keyword evidence="2" id="KW-1185">Reference proteome</keyword>
<gene>
    <name evidence="1" type="ORF">DPPLL_02790</name>
</gene>